<accession>A0A7R8X6V4</accession>
<dbReference type="SMART" id="SM00849">
    <property type="entry name" value="Lactamase_B"/>
    <property type="match status" value="1"/>
</dbReference>
<dbReference type="GO" id="GO:0031123">
    <property type="term" value="P:RNA 3'-end processing"/>
    <property type="evidence" value="ECO:0007669"/>
    <property type="project" value="UniProtKB-ARBA"/>
</dbReference>
<dbReference type="OrthoDB" id="449487at2759"/>
<evidence type="ECO:0000313" key="3">
    <source>
        <dbReference type="EMBL" id="CAD7244506.1"/>
    </source>
</evidence>
<dbReference type="GO" id="GO:0050313">
    <property type="term" value="F:sulfur dioxygenase activity"/>
    <property type="evidence" value="ECO:0007669"/>
    <property type="project" value="InterPro"/>
</dbReference>
<dbReference type="GO" id="GO:0006749">
    <property type="term" value="P:glutathione metabolic process"/>
    <property type="evidence" value="ECO:0007669"/>
    <property type="project" value="InterPro"/>
</dbReference>
<protein>
    <recommendedName>
        <fullName evidence="2">Metallo-beta-lactamase domain-containing protein</fullName>
    </recommendedName>
</protein>
<dbReference type="PANTHER" id="PTHR43084">
    <property type="entry name" value="PERSULFIDE DIOXYGENASE ETHE1"/>
    <property type="match status" value="1"/>
</dbReference>
<dbReference type="SUPFAM" id="SSF56281">
    <property type="entry name" value="Metallo-hydrolase/oxidoreductase"/>
    <property type="match status" value="2"/>
</dbReference>
<evidence type="ECO:0000256" key="1">
    <source>
        <dbReference type="ARBA" id="ARBA00022723"/>
    </source>
</evidence>
<organism evidence="3">
    <name type="scientific">Darwinula stevensoni</name>
    <dbReference type="NCBI Taxonomy" id="69355"/>
    <lineage>
        <taxon>Eukaryota</taxon>
        <taxon>Metazoa</taxon>
        <taxon>Ecdysozoa</taxon>
        <taxon>Arthropoda</taxon>
        <taxon>Crustacea</taxon>
        <taxon>Oligostraca</taxon>
        <taxon>Ostracoda</taxon>
        <taxon>Podocopa</taxon>
        <taxon>Podocopida</taxon>
        <taxon>Darwinulocopina</taxon>
        <taxon>Darwinuloidea</taxon>
        <taxon>Darwinulidae</taxon>
        <taxon>Darwinula</taxon>
    </lineage>
</organism>
<dbReference type="GO" id="GO:0046872">
    <property type="term" value="F:metal ion binding"/>
    <property type="evidence" value="ECO:0007669"/>
    <property type="project" value="UniProtKB-KW"/>
</dbReference>
<dbReference type="CDD" id="cd07724">
    <property type="entry name" value="POD-like_MBL-fold"/>
    <property type="match status" value="1"/>
</dbReference>
<dbReference type="InterPro" id="IPR001279">
    <property type="entry name" value="Metallo-B-lactamas"/>
</dbReference>
<evidence type="ECO:0000313" key="4">
    <source>
        <dbReference type="Proteomes" id="UP000677054"/>
    </source>
</evidence>
<name>A0A7R8X6V4_9CRUS</name>
<evidence type="ECO:0000259" key="2">
    <source>
        <dbReference type="SMART" id="SM00849"/>
    </source>
</evidence>
<dbReference type="Pfam" id="PF00753">
    <property type="entry name" value="Lactamase_B"/>
    <property type="match status" value="1"/>
</dbReference>
<reference evidence="3" key="1">
    <citation type="submission" date="2020-11" db="EMBL/GenBank/DDBJ databases">
        <authorList>
            <person name="Tran Van P."/>
        </authorList>
    </citation>
    <scope>NUCLEOTIDE SEQUENCE</scope>
</reference>
<dbReference type="PANTHER" id="PTHR43084:SF1">
    <property type="entry name" value="PERSULFIDE DIOXYGENASE ETHE1, MITOCHONDRIAL"/>
    <property type="match status" value="1"/>
</dbReference>
<dbReference type="AlphaFoldDB" id="A0A7R8X6V4"/>
<keyword evidence="1" id="KW-0479">Metal-binding</keyword>
<dbReference type="EMBL" id="LR900169">
    <property type="protein sequence ID" value="CAD7244506.1"/>
    <property type="molecule type" value="Genomic_DNA"/>
</dbReference>
<sequence>MVASVPPGPGPVLRRSASPIVTSLLQTRPFGTSPIFEMFFRQLFDRESCTYTYVLADPETKEAIIIDPVIQMAERDAQLVKDLGLTLKYACKSSDDYPILNHISIQSFSGEIPARIRVSTTDLDLETFLSPGIVNTHVHADHITGTGKLKHLLPGTQSVLAEASRGQADVKVKAGDEIRFGKYKLQVRATPGHTNGCLTYVSHDKEMAFTGDALLVRGCGRTDFQDIVFVRYGIMIRACTFWFVGQTATTVSEEKKYNPRLTKTKEEFIEIMNNLNLAYPKMIGKDMYVLPVCIKTFFNQTTLTFPQGHL</sequence>
<dbReference type="Gene3D" id="3.60.15.10">
    <property type="entry name" value="Ribonuclease Z/Hydroxyacylglutathione hydrolase-like"/>
    <property type="match status" value="2"/>
</dbReference>
<dbReference type="Proteomes" id="UP000677054">
    <property type="component" value="Unassembled WGS sequence"/>
</dbReference>
<gene>
    <name evidence="3" type="ORF">DSTB1V02_LOCUS4400</name>
</gene>
<dbReference type="EMBL" id="CAJPEV010000652">
    <property type="protein sequence ID" value="CAG0887253.1"/>
    <property type="molecule type" value="Genomic_DNA"/>
</dbReference>
<dbReference type="InterPro" id="IPR036866">
    <property type="entry name" value="RibonucZ/Hydroxyglut_hydro"/>
</dbReference>
<dbReference type="InterPro" id="IPR051682">
    <property type="entry name" value="Mito_Persulfide_Diox"/>
</dbReference>
<dbReference type="GO" id="GO:0070813">
    <property type="term" value="P:hydrogen sulfide metabolic process"/>
    <property type="evidence" value="ECO:0007669"/>
    <property type="project" value="TreeGrafter"/>
</dbReference>
<dbReference type="InterPro" id="IPR044528">
    <property type="entry name" value="POD-like_MBL-fold"/>
</dbReference>
<keyword evidence="4" id="KW-1185">Reference proteome</keyword>
<dbReference type="GO" id="GO:0005739">
    <property type="term" value="C:mitochondrion"/>
    <property type="evidence" value="ECO:0007669"/>
    <property type="project" value="TreeGrafter"/>
</dbReference>
<feature type="domain" description="Metallo-beta-lactamase" evidence="2">
    <location>
        <begin position="49"/>
        <end position="272"/>
    </location>
</feature>
<proteinExistence type="predicted"/>